<dbReference type="Proteomes" id="UP000787672">
    <property type="component" value="Unassembled WGS sequence"/>
</dbReference>
<dbReference type="RefSeq" id="WP_216559012.1">
    <property type="nucleotide sequence ID" value="NZ_JAHLQN010000001.1"/>
</dbReference>
<reference evidence="1 2" key="1">
    <citation type="submission" date="2021-06" db="EMBL/GenBank/DDBJ databases">
        <authorList>
            <person name="Sun Q."/>
            <person name="Li D."/>
        </authorList>
    </citation>
    <scope>NUCLEOTIDE SEQUENCE [LARGE SCALE GENOMIC DNA]</scope>
    <source>
        <strain evidence="1 2">MSJ-2</strain>
    </source>
</reference>
<dbReference type="Pfam" id="PF13384">
    <property type="entry name" value="HTH_23"/>
    <property type="match status" value="1"/>
</dbReference>
<evidence type="ECO:0000313" key="1">
    <source>
        <dbReference type="EMBL" id="MBU5626083.1"/>
    </source>
</evidence>
<keyword evidence="2" id="KW-1185">Reference proteome</keyword>
<protein>
    <submittedName>
        <fullName evidence="1">Helix-turn-helix domain-containing protein</fullName>
    </submittedName>
</protein>
<comment type="caution">
    <text evidence="1">The sequence shown here is derived from an EMBL/GenBank/DDBJ whole genome shotgun (WGS) entry which is preliminary data.</text>
</comment>
<dbReference type="EMBL" id="JAHLQN010000001">
    <property type="protein sequence ID" value="MBU5626083.1"/>
    <property type="molecule type" value="Genomic_DNA"/>
</dbReference>
<evidence type="ECO:0000313" key="2">
    <source>
        <dbReference type="Proteomes" id="UP000787672"/>
    </source>
</evidence>
<proteinExistence type="predicted"/>
<accession>A0ABS6F7Q2</accession>
<sequence>MKQTYPPQGKKFLSASDVADILNVSRSTAYRIIRRLNEDLQKSGKITIAGKISAKYFYVNVYL</sequence>
<organism evidence="1 2">
    <name type="scientific">Dysosmobacter acutus</name>
    <dbReference type="NCBI Taxonomy" id="2841504"/>
    <lineage>
        <taxon>Bacteria</taxon>
        <taxon>Bacillati</taxon>
        <taxon>Bacillota</taxon>
        <taxon>Clostridia</taxon>
        <taxon>Eubacteriales</taxon>
        <taxon>Oscillospiraceae</taxon>
        <taxon>Dysosmobacter</taxon>
    </lineage>
</organism>
<gene>
    <name evidence="1" type="ORF">KQI82_03915</name>
</gene>
<name>A0ABS6F7Q2_9FIRM</name>